<dbReference type="EMBL" id="JANLCJ010000578">
    <property type="protein sequence ID" value="MCS5737295.1"/>
    <property type="molecule type" value="Genomic_DNA"/>
</dbReference>
<organism evidence="1 2">
    <name type="scientific">Herbiconiux daphne</name>
    <dbReference type="NCBI Taxonomy" id="2970914"/>
    <lineage>
        <taxon>Bacteria</taxon>
        <taxon>Bacillati</taxon>
        <taxon>Actinomycetota</taxon>
        <taxon>Actinomycetes</taxon>
        <taxon>Micrococcales</taxon>
        <taxon>Microbacteriaceae</taxon>
        <taxon>Herbiconiux</taxon>
    </lineage>
</organism>
<reference evidence="1" key="1">
    <citation type="submission" date="2022-08" db="EMBL/GenBank/DDBJ databases">
        <authorList>
            <person name="Deng Y."/>
            <person name="Han X.-F."/>
            <person name="Zhang Y.-Q."/>
        </authorList>
    </citation>
    <scope>NUCLEOTIDE SEQUENCE</scope>
    <source>
        <strain evidence="1">CPCC 203386</strain>
    </source>
</reference>
<gene>
    <name evidence="1" type="ORF">N1032_26550</name>
</gene>
<name>A0ABT2HBG8_9MICO</name>
<evidence type="ECO:0000313" key="1">
    <source>
        <dbReference type="EMBL" id="MCS5737295.1"/>
    </source>
</evidence>
<protein>
    <recommendedName>
        <fullName evidence="3">Bacteriocin</fullName>
    </recommendedName>
</protein>
<accession>A0ABT2HBG8</accession>
<evidence type="ECO:0000313" key="2">
    <source>
        <dbReference type="Proteomes" id="UP001165586"/>
    </source>
</evidence>
<comment type="caution">
    <text evidence="1">The sequence shown here is derived from an EMBL/GenBank/DDBJ whole genome shotgun (WGS) entry which is preliminary data.</text>
</comment>
<dbReference type="Proteomes" id="UP001165586">
    <property type="component" value="Unassembled WGS sequence"/>
</dbReference>
<evidence type="ECO:0008006" key="3">
    <source>
        <dbReference type="Google" id="ProtNLM"/>
    </source>
</evidence>
<dbReference type="RefSeq" id="WP_259543649.1">
    <property type="nucleotide sequence ID" value="NZ_JANLCJ010000578.1"/>
</dbReference>
<proteinExistence type="predicted"/>
<keyword evidence="2" id="KW-1185">Reference proteome</keyword>
<sequence>MGNQDIQNRINAASVMNGVLGQTTKVQQSGGGSGILGGAMSGAAAGSAFGPWGALAGAVIGGAASA</sequence>